<organism evidence="1">
    <name type="scientific">Anguilla anguilla</name>
    <name type="common">European freshwater eel</name>
    <name type="synonym">Muraena anguilla</name>
    <dbReference type="NCBI Taxonomy" id="7936"/>
    <lineage>
        <taxon>Eukaryota</taxon>
        <taxon>Metazoa</taxon>
        <taxon>Chordata</taxon>
        <taxon>Craniata</taxon>
        <taxon>Vertebrata</taxon>
        <taxon>Euteleostomi</taxon>
        <taxon>Actinopterygii</taxon>
        <taxon>Neopterygii</taxon>
        <taxon>Teleostei</taxon>
        <taxon>Anguilliformes</taxon>
        <taxon>Anguillidae</taxon>
        <taxon>Anguilla</taxon>
    </lineage>
</organism>
<dbReference type="EMBL" id="GBXM01067581">
    <property type="protein sequence ID" value="JAH40996.1"/>
    <property type="molecule type" value="Transcribed_RNA"/>
</dbReference>
<reference evidence="1" key="1">
    <citation type="submission" date="2014-11" db="EMBL/GenBank/DDBJ databases">
        <authorList>
            <person name="Amaro Gonzalez C."/>
        </authorList>
    </citation>
    <scope>NUCLEOTIDE SEQUENCE</scope>
</reference>
<proteinExistence type="predicted"/>
<sequence length="27" mass="3043">MERFLGMVLSRDLHEALSPFSLFCSVG</sequence>
<dbReference type="AlphaFoldDB" id="A0A0E9SI74"/>
<reference evidence="1" key="2">
    <citation type="journal article" date="2015" name="Fish Shellfish Immunol.">
        <title>Early steps in the European eel (Anguilla anguilla)-Vibrio vulnificus interaction in the gills: Role of the RtxA13 toxin.</title>
        <authorList>
            <person name="Callol A."/>
            <person name="Pajuelo D."/>
            <person name="Ebbesson L."/>
            <person name="Teles M."/>
            <person name="MacKenzie S."/>
            <person name="Amaro C."/>
        </authorList>
    </citation>
    <scope>NUCLEOTIDE SEQUENCE</scope>
</reference>
<accession>A0A0E9SI74</accession>
<evidence type="ECO:0000313" key="1">
    <source>
        <dbReference type="EMBL" id="JAH40996.1"/>
    </source>
</evidence>
<name>A0A0E9SI74_ANGAN</name>
<protein>
    <submittedName>
        <fullName evidence="1">Uncharacterized protein</fullName>
    </submittedName>
</protein>